<keyword evidence="3" id="KW-1185">Reference proteome</keyword>
<proteinExistence type="predicted"/>
<dbReference type="InterPro" id="IPR036388">
    <property type="entry name" value="WH-like_DNA-bd_sf"/>
</dbReference>
<accession>A0ABW4YVY8</accession>
<protein>
    <submittedName>
        <fullName evidence="2">Lrp/AsnC family transcriptional regulator</fullName>
    </submittedName>
</protein>
<dbReference type="Pfam" id="PF13412">
    <property type="entry name" value="HTH_24"/>
    <property type="match status" value="1"/>
</dbReference>
<sequence length="156" mass="16830">MARKPLTHHALDAIDRKVLSILQVEGRITHNELAQRVGLPPTSMSDRIRQRQEAVGARGFARSWRSFKPEAARRRAAGGSTRLEAQGLPQVGLPQTARQIAGFMQVYVLPAAGWPGVAASLAAGASRARMSASRAVIWPQVGAPQTARQMAGFMQV</sequence>
<dbReference type="InterPro" id="IPR000485">
    <property type="entry name" value="AsnC-type_HTH_dom"/>
</dbReference>
<dbReference type="SUPFAM" id="SSF46785">
    <property type="entry name" value="Winged helix' DNA-binding domain"/>
    <property type="match status" value="1"/>
</dbReference>
<reference evidence="3" key="1">
    <citation type="journal article" date="2019" name="Int. J. Syst. Evol. Microbiol.">
        <title>The Global Catalogue of Microorganisms (GCM) 10K type strain sequencing project: providing services to taxonomists for standard genome sequencing and annotation.</title>
        <authorList>
            <consortium name="The Broad Institute Genomics Platform"/>
            <consortium name="The Broad Institute Genome Sequencing Center for Infectious Disease"/>
            <person name="Wu L."/>
            <person name="Ma J."/>
        </authorList>
    </citation>
    <scope>NUCLEOTIDE SEQUENCE [LARGE SCALE GENOMIC DNA]</scope>
    <source>
        <strain evidence="3">CCM 7435</strain>
    </source>
</reference>
<dbReference type="RefSeq" id="WP_213352987.1">
    <property type="nucleotide sequence ID" value="NZ_JAHBGB010000031.1"/>
</dbReference>
<comment type="caution">
    <text evidence="2">The sequence shown here is derived from an EMBL/GenBank/DDBJ whole genome shotgun (WGS) entry which is preliminary data.</text>
</comment>
<evidence type="ECO:0000313" key="3">
    <source>
        <dbReference type="Proteomes" id="UP001597299"/>
    </source>
</evidence>
<dbReference type="PRINTS" id="PR00033">
    <property type="entry name" value="HTHASNC"/>
</dbReference>
<dbReference type="Proteomes" id="UP001597299">
    <property type="component" value="Unassembled WGS sequence"/>
</dbReference>
<organism evidence="2 3">
    <name type="scientific">Ancylobacter oerskovii</name>
    <dbReference type="NCBI Taxonomy" id="459519"/>
    <lineage>
        <taxon>Bacteria</taxon>
        <taxon>Pseudomonadati</taxon>
        <taxon>Pseudomonadota</taxon>
        <taxon>Alphaproteobacteria</taxon>
        <taxon>Hyphomicrobiales</taxon>
        <taxon>Xanthobacteraceae</taxon>
        <taxon>Ancylobacter</taxon>
    </lineage>
</organism>
<dbReference type="Gene3D" id="1.10.10.10">
    <property type="entry name" value="Winged helix-like DNA-binding domain superfamily/Winged helix DNA-binding domain"/>
    <property type="match status" value="1"/>
</dbReference>
<evidence type="ECO:0000259" key="1">
    <source>
        <dbReference type="PROSITE" id="PS50956"/>
    </source>
</evidence>
<feature type="domain" description="HTH asnC-type" evidence="1">
    <location>
        <begin position="11"/>
        <end position="49"/>
    </location>
</feature>
<dbReference type="PROSITE" id="PS50956">
    <property type="entry name" value="HTH_ASNC_2"/>
    <property type="match status" value="1"/>
</dbReference>
<gene>
    <name evidence="2" type="ORF">ACFSNC_08515</name>
</gene>
<dbReference type="InterPro" id="IPR036390">
    <property type="entry name" value="WH_DNA-bd_sf"/>
</dbReference>
<name>A0ABW4YVY8_9HYPH</name>
<dbReference type="EMBL" id="JBHUHD010000001">
    <property type="protein sequence ID" value="MFD2140438.1"/>
    <property type="molecule type" value="Genomic_DNA"/>
</dbReference>
<evidence type="ECO:0000313" key="2">
    <source>
        <dbReference type="EMBL" id="MFD2140438.1"/>
    </source>
</evidence>